<feature type="region of interest" description="Disordered" evidence="6">
    <location>
        <begin position="1633"/>
        <end position="1663"/>
    </location>
</feature>
<feature type="compositionally biased region" description="Basic and acidic residues" evidence="6">
    <location>
        <begin position="2446"/>
        <end position="2474"/>
    </location>
</feature>
<feature type="region of interest" description="Disordered" evidence="6">
    <location>
        <begin position="2446"/>
        <end position="2587"/>
    </location>
</feature>
<evidence type="ECO:0008006" key="12">
    <source>
        <dbReference type="Google" id="ProtNLM"/>
    </source>
</evidence>
<evidence type="ECO:0000256" key="5">
    <source>
        <dbReference type="ARBA" id="ARBA00023273"/>
    </source>
</evidence>
<dbReference type="EMBL" id="JARBDR010000917">
    <property type="protein sequence ID" value="KAJ8303079.1"/>
    <property type="molecule type" value="Genomic_DNA"/>
</dbReference>
<dbReference type="PANTHER" id="PTHR23053">
    <property type="entry name" value="DLEC1 DELETED IN LUNG AND ESOPHAGEAL CANCER 1"/>
    <property type="match status" value="1"/>
</dbReference>
<feature type="domain" description="HYDIN/VesB/CFA65-like Ig-like" evidence="8">
    <location>
        <begin position="461"/>
        <end position="560"/>
    </location>
</feature>
<feature type="compositionally biased region" description="Polar residues" evidence="6">
    <location>
        <begin position="619"/>
        <end position="628"/>
    </location>
</feature>
<protein>
    <recommendedName>
        <fullName evidence="12">Hydrocephalus-inducing protein homolog</fullName>
    </recommendedName>
</protein>
<feature type="compositionally biased region" description="Basic and acidic residues" evidence="6">
    <location>
        <begin position="1995"/>
        <end position="2019"/>
    </location>
</feature>
<feature type="domain" description="HYDIN/VesB/CFA65-like Ig-like" evidence="8">
    <location>
        <begin position="807"/>
        <end position="889"/>
    </location>
</feature>
<feature type="region of interest" description="Disordered" evidence="6">
    <location>
        <begin position="2206"/>
        <end position="2299"/>
    </location>
</feature>
<keyword evidence="3" id="KW-0963">Cytoplasm</keyword>
<feature type="region of interest" description="Disordered" evidence="6">
    <location>
        <begin position="1995"/>
        <end position="2033"/>
    </location>
</feature>
<reference evidence="10 11" key="1">
    <citation type="submission" date="2022-12" db="EMBL/GenBank/DDBJ databases">
        <title>Chromosome-level genome of Tegillarca granosa.</title>
        <authorList>
            <person name="Kim J."/>
        </authorList>
    </citation>
    <scope>NUCLEOTIDE SEQUENCE [LARGE SCALE GENOMIC DNA]</scope>
    <source>
        <strain evidence="10">Teg-2019</strain>
        <tissue evidence="10">Adductor muscle</tissue>
    </source>
</reference>
<feature type="compositionally biased region" description="Basic and acidic residues" evidence="6">
    <location>
        <begin position="2787"/>
        <end position="2839"/>
    </location>
</feature>
<evidence type="ECO:0000259" key="7">
    <source>
        <dbReference type="Pfam" id="PF17213"/>
    </source>
</evidence>
<dbReference type="InterPro" id="IPR013783">
    <property type="entry name" value="Ig-like_fold"/>
</dbReference>
<evidence type="ECO:0000313" key="11">
    <source>
        <dbReference type="Proteomes" id="UP001217089"/>
    </source>
</evidence>
<sequence length="5146" mass="577329">MPLGPFGEVVGTTGTLESLGPDAQNYKSKVIAPRNPKLRKSDDAEHKMTPSKFLFDMQMNTDQKLANTHTMRMPKKIDLLDMADTSLQKFSQVNIDEPMFQPFPSEIVFLNFNPYEVYEVPLVLRNNDKVPRLVKVTQADSPYFKIISPHDVGNKVGPGLPTTFKLQFYPDEKKDYNHELVCITEREKFIVPVKAIGARAILDFPDEVNLPSGPVKYTQSKTLLVRNIGNREAKFTLSVDKPFSVQPEIGTLAVQDSMQVTVEFCPQKSGDYKTDLVLHYDTGEDILIGLYGVANDANVRLDKNSIKIESTFLSMANQRRVQIHNRTDVICHFRWTQFATQEEEDHQKLRVKTALLAEEKSDTDQFLQDCIQDPTLRDKLSVLQRTFQNRIKMVEADGMLFNDEVVKIEPVEGDIWPNSSFEVNVIFKPREAKTYTRTAYCDITGRESRLPLRIKGDGIGPKVQFSYETLDMGNVFIGSKHTYEVVLANKGDIDAIYTVMPKASIFGPCFQFNPAEGIVMPGGHQAIQIVFSSPYLGDFEEEFSFQVDGQPKTLSLTFSGSVIGPTFEFDVPKLRFGNVSYGFLHTQTCFLRNTSLVPMTFHLRVPGDGITESICGTSDLDSNRSEMGSPTPVVGAGPPKEFEIVPQHGTLKPQSSAKITVNLISNTIKKYEMALVVDVENVGEEILSLPITAKCIVPAITVLSPILDYGRCFLRHPYEHSVKLHNDSDLPAKYELLTQQVNQDTPITYKSPQPKGIVEPHSVCDVTILIEAQKLEEQDIAAYFSIFGSPDPPLPVHIACIGEGPVVHIVPLQLDWGVIPVLNDTPKNVLLSNESLIPAKFTAHMVRPNSAFRVEPEEGEIPPEKTMQLTITANLNDCVRFQDKLQINVIESSIRQIPLMGYGVGTTITSEPALTPMLDLGPNFSNRPLKKSFILTNKGRRHQQLVWSTDGFSPINKAKKEMLAYNPLDMKFKNVPPPGEPARPIFKLNPNRYDLPPGASIEMLIEGLVDCPQFVKERLLCHAIIGKQGGKELIMKVDVSADFISPLLEFSTKSVYFRVDKKPEDTLTLQTRELKMMNVSTLPLTTGLKLQPPFQIILSDGSETSETEVHLGVGQEYTLRIQFDPAYKDDLHIRTVDEVLHIAYKEHPHIDYVALRGEVYFPNLEMEKSVVDFGCILNDTEVTRYVNITNNSPMEVKYRWSFLIGDEPCTVINRPIQKPKVLLQEIREESPSPPPQPQPQVEVIIEEAKDDKEEGEVEKGEVESTKEEEPVIESEEIVKEPEQDIQPPEGDNRTIEDQPSSPQGSPRELEEQPEKGQLEQEEPPEGGKEKDEELTAELGLCLKSVTDAEHDDDPLKTNRALSALLELDRDTPIGVEEVFDILPLYGILMPGDTEQVTMTFYGHADIWGQAKAICEVEGGPTYEIMLKGEASLVSYTFDTKEINYGKQMYDHVASEEITLINNGKVGFEFSCIGMDPSMIKRPKPGVPIMVPSSGYIEPMSEQKLTVKYLPGIPEVFTKTFNIQVAHFEPDKITLNGEGVFPRVSLDLPRNSDPEGYYNDLVKRAKENVFKTARTPKITERPQSGLMPSSQRMDHLLAQGEICTQPPELDVQLEVERLTIQEFADELQKVQSSQLNLYEPTPPNSNESRETQATTDSKQLTRKTKRLKPKLPEYLLDFGYVVLGTVRTHIVRATNTGWFPVSFQVEREDVHHYGFHVELDKVRNLPGAPDHETVDFIISFDPRGANLELGPVEALVPINIVNGPIIMIRLHANVTMPDMEISDDTLDFADVKCGECKVITVQLHNQQQVKCEWNSLPTDKDKKRMDKHVPMHLRRKMKNEKLKPRHFEIMPPTGTLLPGQRLNVQVKFMPTEERYYEQRIPIRIAQSSQRILLLCRGQGLEPRLEFDRNLVEFGPILPHSSGDEQEIVVKNPCGFPIEFYNLEFDTNYLEEEKVLRLMKGYDEYNTILLPPRPPGEKLPPELLEYYEEQMKKLEEAEAAKRAAEELAEAARREQEEREGTESGEGDGETARDLDSEVKTDAALGTIGASQRGSIGDALVEPLDEEKLRKDDIDAEESSSSIRVGELEITPVSAAIARHLGIDLTPEGKAARNRRGICIIVHGAPMAGKTATAVQLARKYEAALLTVDQVVVDAISNGNTPSGLKAREMCAEAARKRLEELRLMEGTEEGESKRPGGLSVEAVTAHTQGTTSISAVPQAAPSVISNRKTSTVSDIKGKDKHSLAGTKTGVNTSSVDGATGSQDSVQKQDSLQKPDSLQISQTQTTLSTKKRQVPSSPPPLAAPIARRLSVSASVAGEEGLMSCVLPEDLLVEILSERLQLNDCHRGVVFDGLETLFAQNLYTTAHAILRCLNNRRFIYFMTLKLDYSVLKEQEKKAQEEREKLALLKEEEDRQKLEEMSEDEYDALPDVEKAEVDKKRLEIKKERIRKENEERQERERREMEVKLEEQRRLEEEKMSKKKGGKKGAKEEPVKDGKKSVAPGKPGTSQERVQKSQGGPKSHDSDHPVKVGSAMERPESHATEKSDTQLEDGKKGKKGKDGKKDEKGKEKGDKNKDGSEPADEPVKEPLKESDIILMQRFRTFEHAQKDINEMIEWWDRTTLSIKRPPTPSERSDEDHNHPPSGKKGKGKGDKHDKEKEKEKQKQKEDAERAAKEAAAALQGDGEDGDNPDGDGQKEKDDDGIGIPNIFVDCTDKSIPAVDKIMDTGRLPTMEEVLDGLGLGPKGPPIPPAANFSVVPYPVKRRAPPVCEFGGRYIFVASSPDDPNIGIVETKEPDAEEEKSVTPDKGKDDHTTPTKKGGKADKKEAKEDKKGERKKSAERKGTSSKTATSRRNSMQVPSPTPGHASPVSDGDAFRLSIFRWTIPANGEVLLRLRFQSEELGQFDQTLNFEIVGTRRRYQLYCRGICAFPSISREPRIVFPSRKKNKGTDEIVHKKYILTTETFEFGPLLFSKNRDKYKEGRYPENMETLTIMNTSPLEADISFCYREDSKGETFLLEPPSMVLKSGESQPLTIWAYPKVPGHYQDEIVCCIRENPEPVVFKICCDAFKPELDLDKREFRFQDVLLHRKDTKTIFMKNNTQLPVRWKLSGLDNLGDDFTVASDSGIVEPNSEYKLHAYFRAMKPVQQNKKNLRLEISDVDYIHGTVHVEPIIVFTEAYDVMLDMSFPKGTDGGLDFGTVRVSAEEKQQCSLKNKGKHEIEYNFVFENCDPSNPNVTSLFSVIPREGKLNSADRPTNIQVIFKSQKEVYIKEQPILKCQVIVATPGEEREIIASIPVKVSVKAVFSKKQGQFIIENTGEFDFRYQITRMVKESQQQQQQARQTRPQEGGIGQSRLQLGAFTIQPAFNIIPAHNQQIINVDCVAEQEERFDEELSIDITDREPTVCPGGIPYRLLAEGCIPSINTENISSIFEEHRICKNLSIWQHSNQISNTNKVPCDVVFSIKPVVVKGQAKHQDIFEVEPVRAEIANHSHVYATVTFVPPSMQNFSAIFEAAIDGLPPSQTRGRTLTFEVAGEGNLPRINIQKPTVRNKRGQPLLLFKKNLIGHTECLPLILVNDGTLPSKVDIDIIDPDKVFKIRPTGDTKADMGDEDDNEATKKPHTASVVVSVGETATFSVLYKPMAAQRSQAHIRLSVIDNQYEDSIIQLVGEGYEDEISLDNIHSVDVPIDPETEEGNMAEDDVAAAKPNLIRFGDCYINEPRTLSLSISNHSKTDCVRFQWPDHPQLKFSPTVGHLHPGVTKDMTVTFKFDQPKQLTESPVSCKVTKITFDKSAGQIADWDDRIRTVKWVDVPTSPHTTEGSSKPPVSSRPNKKKIVETEPEPAFTEVPESSRNLELLVSGTADFCKYKCKTESVHFKDTLMFQTRIFEFTISNKGTIQMEYSWQVVLENFVPSLQRAVTFIMPNLEKNQQGPVIGVKGKSLMPYCHFELQDSDYISSAKRNPEMRGPGGAPPGSTLDPNTRVIEYNCIGIGVKNTKTFAIVNPTSHSYSFEWVCEDDNDPKNIVSFDCLTPKGQVRSGKKYMITFEYTSHELDIVESFWKFVIPEQNIEVPFLMVGHAREPDISLDRSHMNFKALLIGHEAIETVYLMNNEEEPFHFAFEEDSCHSAGYSAHLKVHPMNGVLPPKSRMQVDLHFIPNSDKEVNFNLVCKVKRKKFPVTLNVKAEGYSMDCTLLCEDSQGNQKEFITNGLNIIRFGEVEVNEEQIRNLFIMNSGKFNFDYKWEINMGNRRSDMVNISPSGGGVMCGDKQKCILSFCPPKRTTLKDSELVLKISHGPTFHIALEGLGVTPGLHFSFQSYNFGNCFIYRAGMPAEKKVLKLTNKDKKEISVDCLYTPTNHLHHDFEACVIPPGHSKDITFTFYPREAKKYNEVVPFEINGLSTHSININGIGTEMKIEVADPKHKCVNLGSRVVNDVIKKYIPIVNNSPAPITFNMSMTTPVALQQPGILSISPTNQITLEPKGGTCKVEVVFAPKTRIPPFKAEVVMEWEGLYQTLFIIQGSCLGMEITLDTFAIPFGPPDFSIHPVEGFITTGMDVTFDVIFAPKEINDDIRYDNLRCFLEGGPHKPVTLTLTGICKPVPAPKDAQHFSTSVRSSETKNLYIANKTSQHWQLKPIIEADWWIGPVTFTVEPQQTKPYPVTYRPLEMTQEGKKHTGTIFFPLPDGTGLLYNLIGVAEAPKPSGKVQRDVPCKIPYTELLPIENWLKKPQRFKVKHELIKPDKFDPGTKVTGLDYIDVPASGKKDYKLTFYAHKEGTTTLKETFINEQTMEYQYFEVTFKATRPGTIKTMDLTTPVRQCLPCTISLENPLSNAVMFNVSCSGTNTQEILMPNQLNVPAQSQGQLTFDFLPVKVGESQARIELNSTELGLYIYDLNLKATPSGPEKALYFRTCLGQSQVQVAKFKNFSKAGKADYSCKVDNSDFHVDKTLAAAPGSTGGTEVSTDITFEPSRLGEQKGILTISSPQGGDFFFPLFGTCVPPKPQGPYIIKAGTTTSITFRNTFTNTTPFTFQVDNPLFHLTKQSENIRARKDHRIGVGFDGTDSGSKSTVMGKLIVTCPRSAGGNSNVQWVYYLKGVSHLFNIKTIYLVKKIFMEEKSKKLYDPYLLKRNNVKNTNYNKVFYTNNCTDSRNLTFFI</sequence>
<accession>A0ABQ9ECL3</accession>
<feature type="domain" description="HYDIN/VesB/CFA65-like Ig-like" evidence="8">
    <location>
        <begin position="200"/>
        <end position="292"/>
    </location>
</feature>
<feature type="region of interest" description="Disordered" evidence="6">
    <location>
        <begin position="619"/>
        <end position="638"/>
    </location>
</feature>
<evidence type="ECO:0000259" key="9">
    <source>
        <dbReference type="Pfam" id="PF24291"/>
    </source>
</evidence>
<gene>
    <name evidence="10" type="ORF">KUTeg_019475</name>
</gene>
<organism evidence="10 11">
    <name type="scientific">Tegillarca granosa</name>
    <name type="common">Malaysian cockle</name>
    <name type="synonym">Anadara granosa</name>
    <dbReference type="NCBI Taxonomy" id="220873"/>
    <lineage>
        <taxon>Eukaryota</taxon>
        <taxon>Metazoa</taxon>
        <taxon>Spiralia</taxon>
        <taxon>Lophotrochozoa</taxon>
        <taxon>Mollusca</taxon>
        <taxon>Bivalvia</taxon>
        <taxon>Autobranchia</taxon>
        <taxon>Pteriomorphia</taxon>
        <taxon>Arcoida</taxon>
        <taxon>Arcoidea</taxon>
        <taxon>Arcidae</taxon>
        <taxon>Tegillarca</taxon>
    </lineage>
</organism>
<feature type="region of interest" description="Disordered" evidence="6">
    <location>
        <begin position="3804"/>
        <end position="3827"/>
    </location>
</feature>
<evidence type="ECO:0000256" key="1">
    <source>
        <dbReference type="ARBA" id="ARBA00004138"/>
    </source>
</evidence>
<feature type="compositionally biased region" description="Basic and acidic residues" evidence="6">
    <location>
        <begin position="1250"/>
        <end position="1269"/>
    </location>
</feature>
<feature type="compositionally biased region" description="Polar residues" evidence="6">
    <location>
        <begin position="3808"/>
        <end position="3823"/>
    </location>
</feature>
<feature type="region of interest" description="Disordered" evidence="6">
    <location>
        <begin position="2611"/>
        <end position="2703"/>
    </location>
</feature>
<name>A0ABQ9ECL3_TEGGR</name>
<feature type="compositionally biased region" description="Polar residues" evidence="6">
    <location>
        <begin position="2502"/>
        <end position="2514"/>
    </location>
</feature>
<feature type="compositionally biased region" description="Basic and acidic residues" evidence="6">
    <location>
        <begin position="2531"/>
        <end position="2549"/>
    </location>
</feature>
<dbReference type="Pfam" id="PF24291">
    <property type="entry name" value="Ig_CFAP65"/>
    <property type="match status" value="1"/>
</dbReference>
<evidence type="ECO:0000256" key="6">
    <source>
        <dbReference type="SAM" id="MobiDB-lite"/>
    </source>
</evidence>
<feature type="region of interest" description="Disordered" evidence="6">
    <location>
        <begin position="3595"/>
        <end position="3615"/>
    </location>
</feature>
<feature type="compositionally biased region" description="Low complexity" evidence="6">
    <location>
        <begin position="2274"/>
        <end position="2285"/>
    </location>
</feature>
<keyword evidence="4" id="KW-0969">Cilium</keyword>
<dbReference type="InterPro" id="IPR027417">
    <property type="entry name" value="P-loop_NTPase"/>
</dbReference>
<dbReference type="Proteomes" id="UP001217089">
    <property type="component" value="Unassembled WGS sequence"/>
</dbReference>
<feature type="compositionally biased region" description="Basic and acidic residues" evidence="6">
    <location>
        <begin position="2483"/>
        <end position="2494"/>
    </location>
</feature>
<comment type="caution">
    <text evidence="10">The sequence shown here is derived from an EMBL/GenBank/DDBJ whole genome shotgun (WGS) entry which is preliminary data.</text>
</comment>
<feature type="compositionally biased region" description="Basic and acidic residues" evidence="6">
    <location>
        <begin position="2645"/>
        <end position="2670"/>
    </location>
</feature>
<keyword evidence="5" id="KW-0966">Cell projection</keyword>
<dbReference type="Pfam" id="PF17213">
    <property type="entry name" value="Hydin_ADK"/>
    <property type="match status" value="1"/>
</dbReference>
<feature type="domain" description="Hydin adenylate kinase-like" evidence="7">
    <location>
        <begin position="2117"/>
        <end position="2350"/>
    </location>
</feature>
<evidence type="ECO:0000256" key="4">
    <source>
        <dbReference type="ARBA" id="ARBA00023069"/>
    </source>
</evidence>
<proteinExistence type="predicted"/>
<feature type="compositionally biased region" description="Basic and acidic residues" evidence="6">
    <location>
        <begin position="2557"/>
        <end position="2587"/>
    </location>
</feature>
<evidence type="ECO:0000256" key="3">
    <source>
        <dbReference type="ARBA" id="ARBA00022490"/>
    </source>
</evidence>
<dbReference type="InterPro" id="IPR033768">
    <property type="entry name" value="Hydin_ADK"/>
</dbReference>
<feature type="compositionally biased region" description="Polar residues" evidence="6">
    <location>
        <begin position="2841"/>
        <end position="2855"/>
    </location>
</feature>
<evidence type="ECO:0000259" key="8">
    <source>
        <dbReference type="Pfam" id="PF22544"/>
    </source>
</evidence>
<dbReference type="InterPro" id="IPR056305">
    <property type="entry name" value="Ig_CFAP65_10th"/>
</dbReference>
<evidence type="ECO:0000313" key="10">
    <source>
        <dbReference type="EMBL" id="KAJ8303079.1"/>
    </source>
</evidence>
<feature type="domain" description="CFAP65 tenth Ig-like" evidence="9">
    <location>
        <begin position="1832"/>
        <end position="1902"/>
    </location>
</feature>
<dbReference type="InterPro" id="IPR033305">
    <property type="entry name" value="Hydin-like"/>
</dbReference>
<feature type="region of interest" description="Disordered" evidence="6">
    <location>
        <begin position="1250"/>
        <end position="1333"/>
    </location>
</feature>
<evidence type="ECO:0000256" key="2">
    <source>
        <dbReference type="ARBA" id="ARBA00004496"/>
    </source>
</evidence>
<keyword evidence="11" id="KW-1185">Reference proteome</keyword>
<dbReference type="Pfam" id="PF22544">
    <property type="entry name" value="HYDIN_VesB_CFA65-like_Ig"/>
    <property type="match status" value="4"/>
</dbReference>
<feature type="domain" description="HYDIN/VesB/CFA65-like Ig-like" evidence="8">
    <location>
        <begin position="4302"/>
        <end position="4399"/>
    </location>
</feature>
<feature type="compositionally biased region" description="Polar residues" evidence="6">
    <location>
        <begin position="2221"/>
        <end position="2231"/>
    </location>
</feature>
<dbReference type="Gene3D" id="2.60.40.10">
    <property type="entry name" value="Immunoglobulins"/>
    <property type="match status" value="19"/>
</dbReference>
<dbReference type="InterPro" id="IPR053879">
    <property type="entry name" value="HYDIN_VesB_CFA65-like_Ig"/>
</dbReference>
<comment type="subcellular location">
    <subcellularLocation>
        <location evidence="1">Cell projection</location>
        <location evidence="1">Cilium</location>
    </subcellularLocation>
    <subcellularLocation>
        <location evidence="2">Cytoplasm</location>
    </subcellularLocation>
</comment>
<feature type="region of interest" description="Disordered" evidence="6">
    <location>
        <begin position="2776"/>
        <end position="2866"/>
    </location>
</feature>
<dbReference type="PANTHER" id="PTHR23053:SF0">
    <property type="entry name" value="HYDROCEPHALUS-INDUCING PROTEIN HOMOLOG"/>
    <property type="match status" value="1"/>
</dbReference>
<feature type="compositionally biased region" description="Basic and acidic residues" evidence="6">
    <location>
        <begin position="1307"/>
        <end position="1318"/>
    </location>
</feature>
<dbReference type="Gene3D" id="3.40.50.300">
    <property type="entry name" value="P-loop containing nucleotide triphosphate hydrolases"/>
    <property type="match status" value="1"/>
</dbReference>
<feature type="compositionally biased region" description="Polar residues" evidence="6">
    <location>
        <begin position="2246"/>
        <end position="2273"/>
    </location>
</feature>